<organism evidence="1">
    <name type="scientific">marine sediment metagenome</name>
    <dbReference type="NCBI Taxonomy" id="412755"/>
    <lineage>
        <taxon>unclassified sequences</taxon>
        <taxon>metagenomes</taxon>
        <taxon>ecological metagenomes</taxon>
    </lineage>
</organism>
<proteinExistence type="predicted"/>
<dbReference type="EMBL" id="LAZR01000175">
    <property type="protein sequence ID" value="KKN84153.1"/>
    <property type="molecule type" value="Genomic_DNA"/>
</dbReference>
<name>A0A0F9WYM9_9ZZZZ</name>
<sequence>MKKVTSILAVAVMTLGIATAAIQNIDSEFDFLNDISKALACDDCSTSPDDRGGRPIGKIA</sequence>
<dbReference type="AlphaFoldDB" id="A0A0F9WYM9"/>
<evidence type="ECO:0000313" key="1">
    <source>
        <dbReference type="EMBL" id="KKN84153.1"/>
    </source>
</evidence>
<reference evidence="1" key="1">
    <citation type="journal article" date="2015" name="Nature">
        <title>Complex archaea that bridge the gap between prokaryotes and eukaryotes.</title>
        <authorList>
            <person name="Spang A."/>
            <person name="Saw J.H."/>
            <person name="Jorgensen S.L."/>
            <person name="Zaremba-Niedzwiedzka K."/>
            <person name="Martijn J."/>
            <person name="Lind A.E."/>
            <person name="van Eijk R."/>
            <person name="Schleper C."/>
            <person name="Guy L."/>
            <person name="Ettema T.J."/>
        </authorList>
    </citation>
    <scope>NUCLEOTIDE SEQUENCE</scope>
</reference>
<gene>
    <name evidence="1" type="ORF">LCGC14_0292360</name>
</gene>
<protein>
    <submittedName>
        <fullName evidence="1">Uncharacterized protein</fullName>
    </submittedName>
</protein>
<accession>A0A0F9WYM9</accession>
<comment type="caution">
    <text evidence="1">The sequence shown here is derived from an EMBL/GenBank/DDBJ whole genome shotgun (WGS) entry which is preliminary data.</text>
</comment>